<reference evidence="2" key="1">
    <citation type="submission" date="2022-10" db="EMBL/GenBank/DDBJ databases">
        <title>Gaoshiqiia sediminis gen. nov., sp. nov., isolated from coastal sediment.</title>
        <authorList>
            <person name="Yu W.X."/>
            <person name="Mu D.S."/>
            <person name="Du J.Z."/>
            <person name="Liang Y.Q."/>
        </authorList>
    </citation>
    <scope>NUCLEOTIDE SEQUENCE</scope>
    <source>
        <strain evidence="2">A06</strain>
    </source>
</reference>
<evidence type="ECO:0000313" key="2">
    <source>
        <dbReference type="EMBL" id="MCW0482540.1"/>
    </source>
</evidence>
<organism evidence="2 3">
    <name type="scientific">Gaoshiqia sediminis</name>
    <dbReference type="NCBI Taxonomy" id="2986998"/>
    <lineage>
        <taxon>Bacteria</taxon>
        <taxon>Pseudomonadati</taxon>
        <taxon>Bacteroidota</taxon>
        <taxon>Bacteroidia</taxon>
        <taxon>Marinilabiliales</taxon>
        <taxon>Prolixibacteraceae</taxon>
        <taxon>Gaoshiqia</taxon>
    </lineage>
</organism>
<dbReference type="GO" id="GO:0030246">
    <property type="term" value="F:carbohydrate binding"/>
    <property type="evidence" value="ECO:0007669"/>
    <property type="project" value="InterPro"/>
</dbReference>
<dbReference type="CDD" id="cd09620">
    <property type="entry name" value="CBM9_like_3"/>
    <property type="match status" value="1"/>
</dbReference>
<evidence type="ECO:0000313" key="3">
    <source>
        <dbReference type="Proteomes" id="UP001163821"/>
    </source>
</evidence>
<keyword evidence="3" id="KW-1185">Reference proteome</keyword>
<dbReference type="RefSeq" id="WP_282591145.1">
    <property type="nucleotide sequence ID" value="NZ_JAPAAF010000007.1"/>
</dbReference>
<dbReference type="Proteomes" id="UP001163821">
    <property type="component" value="Unassembled WGS sequence"/>
</dbReference>
<comment type="caution">
    <text evidence="2">The sequence shown here is derived from an EMBL/GenBank/DDBJ whole genome shotgun (WGS) entry which is preliminary data.</text>
</comment>
<sequence length="204" mass="23230">MNTIKPANLKKVHANHPGFIPVNCQNWTEYPYQPEVQFRIGCNGQIIELQFNVREKYIRATVTEINGPVHQDSCVEFFISPGADGNYYNFEFNCIGVPHVGYGPDRHHRQKLSVEVIQQIATVSTLGNQAFDEKTGDFSWELKVAIPISCFVHDPMKTLSGLHARANFYKCGDALAEAHFLSWSPVKTERPDFHQYPFFGELIL</sequence>
<accession>A0AA42C9T1</accession>
<dbReference type="Gene3D" id="2.60.40.1190">
    <property type="match status" value="1"/>
</dbReference>
<proteinExistence type="predicted"/>
<gene>
    <name evidence="2" type="ORF">N2K84_07350</name>
</gene>
<dbReference type="InterPro" id="IPR010502">
    <property type="entry name" value="Carb-bd_dom_fam9"/>
</dbReference>
<dbReference type="EMBL" id="JAPAAF010000007">
    <property type="protein sequence ID" value="MCW0482540.1"/>
    <property type="molecule type" value="Genomic_DNA"/>
</dbReference>
<feature type="domain" description="Carbohydrate-binding" evidence="1">
    <location>
        <begin position="15"/>
        <end position="203"/>
    </location>
</feature>
<name>A0AA42C9T1_9BACT</name>
<dbReference type="GO" id="GO:0016052">
    <property type="term" value="P:carbohydrate catabolic process"/>
    <property type="evidence" value="ECO:0007669"/>
    <property type="project" value="InterPro"/>
</dbReference>
<protein>
    <submittedName>
        <fullName evidence="2">Carbohydrate-binding family 9-like protein</fullName>
    </submittedName>
</protein>
<dbReference type="Pfam" id="PF16011">
    <property type="entry name" value="CBM9_2"/>
    <property type="match status" value="1"/>
</dbReference>
<dbReference type="GO" id="GO:0004553">
    <property type="term" value="F:hydrolase activity, hydrolyzing O-glycosyl compounds"/>
    <property type="evidence" value="ECO:0007669"/>
    <property type="project" value="InterPro"/>
</dbReference>
<evidence type="ECO:0000259" key="1">
    <source>
        <dbReference type="Pfam" id="PF16011"/>
    </source>
</evidence>
<dbReference type="SUPFAM" id="SSF49344">
    <property type="entry name" value="CBD9-like"/>
    <property type="match status" value="1"/>
</dbReference>
<dbReference type="AlphaFoldDB" id="A0AA42C9T1"/>